<dbReference type="EMBL" id="BMAO01017582">
    <property type="protein sequence ID" value="GFR16749.1"/>
    <property type="molecule type" value="Genomic_DNA"/>
</dbReference>
<keyword evidence="1" id="KW-0472">Membrane</keyword>
<name>A0A8X6LR19_TRICU</name>
<protein>
    <submittedName>
        <fullName evidence="2">Uncharacterized protein</fullName>
    </submittedName>
</protein>
<evidence type="ECO:0000313" key="2">
    <source>
        <dbReference type="EMBL" id="GFR16749.1"/>
    </source>
</evidence>
<evidence type="ECO:0000256" key="1">
    <source>
        <dbReference type="SAM" id="Phobius"/>
    </source>
</evidence>
<gene>
    <name evidence="2" type="ORF">TNCT_460741</name>
</gene>
<organism evidence="2 3">
    <name type="scientific">Trichonephila clavata</name>
    <name type="common">Joro spider</name>
    <name type="synonym">Nephila clavata</name>
    <dbReference type="NCBI Taxonomy" id="2740835"/>
    <lineage>
        <taxon>Eukaryota</taxon>
        <taxon>Metazoa</taxon>
        <taxon>Ecdysozoa</taxon>
        <taxon>Arthropoda</taxon>
        <taxon>Chelicerata</taxon>
        <taxon>Arachnida</taxon>
        <taxon>Araneae</taxon>
        <taxon>Araneomorphae</taxon>
        <taxon>Entelegynae</taxon>
        <taxon>Araneoidea</taxon>
        <taxon>Nephilidae</taxon>
        <taxon>Trichonephila</taxon>
    </lineage>
</organism>
<feature type="transmembrane region" description="Helical" evidence="1">
    <location>
        <begin position="21"/>
        <end position="42"/>
    </location>
</feature>
<evidence type="ECO:0000313" key="3">
    <source>
        <dbReference type="Proteomes" id="UP000887116"/>
    </source>
</evidence>
<keyword evidence="3" id="KW-1185">Reference proteome</keyword>
<sequence>MCTEVNISRTNNTIQCLDYELYLFLFIYYILLNLCVVISTGVEQLRNLLDLRKESTAPIDKGVRECMIGIAWSNISQDLNTVAPFMIIVKNLEDQSHLTKFISPFFLPSRSV</sequence>
<comment type="caution">
    <text evidence="2">The sequence shown here is derived from an EMBL/GenBank/DDBJ whole genome shotgun (WGS) entry which is preliminary data.</text>
</comment>
<keyword evidence="1" id="KW-1133">Transmembrane helix</keyword>
<proteinExistence type="predicted"/>
<accession>A0A8X6LR19</accession>
<dbReference type="Proteomes" id="UP000887116">
    <property type="component" value="Unassembled WGS sequence"/>
</dbReference>
<dbReference type="AlphaFoldDB" id="A0A8X6LR19"/>
<keyword evidence="1" id="KW-0812">Transmembrane</keyword>
<reference evidence="2" key="1">
    <citation type="submission" date="2020-07" db="EMBL/GenBank/DDBJ databases">
        <title>Multicomponent nature underlies the extraordinary mechanical properties of spider dragline silk.</title>
        <authorList>
            <person name="Kono N."/>
            <person name="Nakamura H."/>
            <person name="Mori M."/>
            <person name="Yoshida Y."/>
            <person name="Ohtoshi R."/>
            <person name="Malay A.D."/>
            <person name="Moran D.A.P."/>
            <person name="Tomita M."/>
            <person name="Numata K."/>
            <person name="Arakawa K."/>
        </authorList>
    </citation>
    <scope>NUCLEOTIDE SEQUENCE</scope>
</reference>